<dbReference type="Pfam" id="PF01022">
    <property type="entry name" value="HTH_5"/>
    <property type="match status" value="1"/>
</dbReference>
<reference evidence="5 6" key="1">
    <citation type="submission" date="2016-08" db="EMBL/GenBank/DDBJ databases">
        <authorList>
            <person name="Seilhamer J.J."/>
        </authorList>
    </citation>
    <scope>NUCLEOTIDE SEQUENCE [LARGE SCALE GENOMIC DNA]</scope>
    <source>
        <strain evidence="5">L21-II-0</strain>
    </source>
</reference>
<evidence type="ECO:0000259" key="4">
    <source>
        <dbReference type="SMART" id="SM00418"/>
    </source>
</evidence>
<name>A0A1M4MMD7_9EURY</name>
<organism evidence="5 6">
    <name type="scientific">Methanoculleus chikugoensis</name>
    <dbReference type="NCBI Taxonomy" id="118126"/>
    <lineage>
        <taxon>Archaea</taxon>
        <taxon>Methanobacteriati</taxon>
        <taxon>Methanobacteriota</taxon>
        <taxon>Stenosarchaea group</taxon>
        <taxon>Methanomicrobia</taxon>
        <taxon>Methanomicrobiales</taxon>
        <taxon>Methanomicrobiaceae</taxon>
        <taxon>Methanoculleus</taxon>
    </lineage>
</organism>
<dbReference type="SUPFAM" id="SSF46785">
    <property type="entry name" value="Winged helix' DNA-binding domain"/>
    <property type="match status" value="1"/>
</dbReference>
<keyword evidence="1" id="KW-0805">Transcription regulation</keyword>
<feature type="domain" description="HTH arsR-type" evidence="4">
    <location>
        <begin position="53"/>
        <end position="134"/>
    </location>
</feature>
<evidence type="ECO:0000313" key="6">
    <source>
        <dbReference type="Proteomes" id="UP000184671"/>
    </source>
</evidence>
<dbReference type="InterPro" id="IPR051081">
    <property type="entry name" value="HTH_MetalResp_TranReg"/>
</dbReference>
<protein>
    <submittedName>
        <fullName evidence="5">Bacterial regulatory protein, arsR family</fullName>
    </submittedName>
</protein>
<dbReference type="GO" id="GO:0003700">
    <property type="term" value="F:DNA-binding transcription factor activity"/>
    <property type="evidence" value="ECO:0007669"/>
    <property type="project" value="InterPro"/>
</dbReference>
<evidence type="ECO:0000256" key="1">
    <source>
        <dbReference type="ARBA" id="ARBA00023015"/>
    </source>
</evidence>
<dbReference type="STRING" id="118126.L21_2006"/>
<dbReference type="PANTHER" id="PTHR33154">
    <property type="entry name" value="TRANSCRIPTIONAL REGULATOR, ARSR FAMILY"/>
    <property type="match status" value="1"/>
</dbReference>
<keyword evidence="2" id="KW-0238">DNA-binding</keyword>
<dbReference type="PANTHER" id="PTHR33154:SF33">
    <property type="entry name" value="TRANSCRIPTIONAL REPRESSOR SDPR"/>
    <property type="match status" value="1"/>
</dbReference>
<dbReference type="Gene3D" id="1.10.10.10">
    <property type="entry name" value="Winged helix-like DNA-binding domain superfamily/Winged helix DNA-binding domain"/>
    <property type="match status" value="1"/>
</dbReference>
<dbReference type="SMART" id="SM00418">
    <property type="entry name" value="HTH_ARSR"/>
    <property type="match status" value="1"/>
</dbReference>
<accession>A0A1M4MMD7</accession>
<evidence type="ECO:0000313" key="5">
    <source>
        <dbReference type="EMBL" id="SCL76085.1"/>
    </source>
</evidence>
<dbReference type="GO" id="GO:0003677">
    <property type="term" value="F:DNA binding"/>
    <property type="evidence" value="ECO:0007669"/>
    <property type="project" value="UniProtKB-KW"/>
</dbReference>
<proteinExistence type="predicted"/>
<dbReference type="InterPro" id="IPR011991">
    <property type="entry name" value="ArsR-like_HTH"/>
</dbReference>
<dbReference type="InterPro" id="IPR036388">
    <property type="entry name" value="WH-like_DNA-bd_sf"/>
</dbReference>
<dbReference type="Proteomes" id="UP000184671">
    <property type="component" value="Unassembled WGS sequence"/>
</dbReference>
<evidence type="ECO:0000256" key="2">
    <source>
        <dbReference type="ARBA" id="ARBA00023125"/>
    </source>
</evidence>
<keyword evidence="3" id="KW-0804">Transcription</keyword>
<dbReference type="InterPro" id="IPR001845">
    <property type="entry name" value="HTH_ArsR_DNA-bd_dom"/>
</dbReference>
<gene>
    <name evidence="5" type="ORF">L21_2006</name>
</gene>
<dbReference type="EMBL" id="FMID01000046">
    <property type="protein sequence ID" value="SCL76085.1"/>
    <property type="molecule type" value="Genomic_DNA"/>
</dbReference>
<dbReference type="AlphaFoldDB" id="A0A1M4MMD7"/>
<evidence type="ECO:0000256" key="3">
    <source>
        <dbReference type="ARBA" id="ARBA00023163"/>
    </source>
</evidence>
<sequence>MIRCDRLTRIYNGIPAVDDLYVLSETHPKLYTMQKHICTCKMITTSTIPELSKLLAFLGNEQRLRILKSIAEEEKYAREISEEISISRTLVNIYLKQLERAGLVTGTSRVTDDPPLMRRYYRAVPFELVVSLDAIKKMEE</sequence>
<dbReference type="CDD" id="cd00090">
    <property type="entry name" value="HTH_ARSR"/>
    <property type="match status" value="1"/>
</dbReference>
<dbReference type="InterPro" id="IPR036390">
    <property type="entry name" value="WH_DNA-bd_sf"/>
</dbReference>